<dbReference type="PROSITE" id="PS51257">
    <property type="entry name" value="PROKAR_LIPOPROTEIN"/>
    <property type="match status" value="1"/>
</dbReference>
<sequence length="463" mass="49179">MMAKNLKYWLQGLAVAAASMIIYAVALGCYIALMLLIISMEEGGDNLSAFSVPLTEAVVLLSQGSGFKTGSITLTIMPLLLTVMLIALISSLAKRIGTSFSGCVTGTAGWVLINIFFANSVDTELVDTTGMIIVKTAVVFILGYAIALIPEAPLTERGLEWIGKHVSLPVRKTITIGLALGLLLIAAYLVIGLIVVVYWVFSNQSAMVKLYELSGMQNGSRILTTIAMLAWIPNIAIWAVSWVFGAGFSIGDLAEFTMWSGQGTALPSLPIFGLLPSAIEADWVRIALMCIPLALPCIAGIIVMLFNKGFHIRADDADHQIDVKRVVFGLAYPAGTFCMSCVIVSVGSSLLFAISNGALGSKHLAHVGVDVIASTRKVGQPTAVGLFSSWLLTLVAVSMFFGIRWGIKRVREGRSGTSAAVLEPNNREIADAARTVTSTINNKEEQGDNNESTDTSSSGIGLP</sequence>
<feature type="transmembrane region" description="Helical" evidence="2">
    <location>
        <begin position="221"/>
        <end position="244"/>
    </location>
</feature>
<dbReference type="Pfam" id="PF19877">
    <property type="entry name" value="DUF6350"/>
    <property type="match status" value="1"/>
</dbReference>
<feature type="transmembrane region" description="Helical" evidence="2">
    <location>
        <begin position="96"/>
        <end position="117"/>
    </location>
</feature>
<feature type="transmembrane region" description="Helical" evidence="2">
    <location>
        <begin position="12"/>
        <end position="38"/>
    </location>
</feature>
<feature type="transmembrane region" description="Helical" evidence="2">
    <location>
        <begin position="256"/>
        <end position="279"/>
    </location>
</feature>
<feature type="transmembrane region" description="Helical" evidence="2">
    <location>
        <begin position="285"/>
        <end position="306"/>
    </location>
</feature>
<accession>A0A1V8PQK5</accession>
<feature type="transmembrane region" description="Helical" evidence="2">
    <location>
        <begin position="327"/>
        <end position="354"/>
    </location>
</feature>
<protein>
    <submittedName>
        <fullName evidence="3">Uncharacterized protein</fullName>
    </submittedName>
</protein>
<evidence type="ECO:0000313" key="3">
    <source>
        <dbReference type="EMBL" id="OQM51018.1"/>
    </source>
</evidence>
<gene>
    <name evidence="3" type="ORF">B5782_0965</name>
</gene>
<feature type="compositionally biased region" description="Polar residues" evidence="1">
    <location>
        <begin position="449"/>
        <end position="463"/>
    </location>
</feature>
<feature type="transmembrane region" description="Helical" evidence="2">
    <location>
        <begin position="129"/>
        <end position="149"/>
    </location>
</feature>
<proteinExistence type="predicted"/>
<keyword evidence="2" id="KW-1133">Transmembrane helix</keyword>
<evidence type="ECO:0000256" key="2">
    <source>
        <dbReference type="SAM" id="Phobius"/>
    </source>
</evidence>
<keyword evidence="2" id="KW-0472">Membrane</keyword>
<dbReference type="AlphaFoldDB" id="A0A1V8PQK5"/>
<feature type="transmembrane region" description="Helical" evidence="2">
    <location>
        <begin position="174"/>
        <end position="201"/>
    </location>
</feature>
<feature type="transmembrane region" description="Helical" evidence="2">
    <location>
        <begin position="70"/>
        <end position="89"/>
    </location>
</feature>
<dbReference type="EMBL" id="NAQA01000003">
    <property type="protein sequence ID" value="OQM51018.1"/>
    <property type="molecule type" value="Genomic_DNA"/>
</dbReference>
<evidence type="ECO:0000256" key="1">
    <source>
        <dbReference type="SAM" id="MobiDB-lite"/>
    </source>
</evidence>
<dbReference type="Proteomes" id="UP000192666">
    <property type="component" value="Unassembled WGS sequence"/>
</dbReference>
<dbReference type="InterPro" id="IPR045931">
    <property type="entry name" value="DUF6350"/>
</dbReference>
<reference evidence="3 4" key="1">
    <citation type="submission" date="2017-03" db="EMBL/GenBank/DDBJ databases">
        <title>Maternal inheritance of bifidobacteria.</title>
        <authorList>
            <person name="Lugli G.A."/>
            <person name="Duranti S."/>
            <person name="Milani C."/>
            <person name="Mancabelli L."/>
        </authorList>
    </citation>
    <scope>NUCLEOTIDE SEQUENCE [LARGE SCALE GENOMIC DNA]</scope>
    <source>
        <strain evidence="3 4">1899B</strain>
    </source>
</reference>
<organism evidence="3 4">
    <name type="scientific">Bifidobacterium catenulatum</name>
    <dbReference type="NCBI Taxonomy" id="1686"/>
    <lineage>
        <taxon>Bacteria</taxon>
        <taxon>Bacillati</taxon>
        <taxon>Actinomycetota</taxon>
        <taxon>Actinomycetes</taxon>
        <taxon>Bifidobacteriales</taxon>
        <taxon>Bifidobacteriaceae</taxon>
        <taxon>Bifidobacterium</taxon>
    </lineage>
</organism>
<feature type="region of interest" description="Disordered" evidence="1">
    <location>
        <begin position="439"/>
        <end position="463"/>
    </location>
</feature>
<comment type="caution">
    <text evidence="3">The sequence shown here is derived from an EMBL/GenBank/DDBJ whole genome shotgun (WGS) entry which is preliminary data.</text>
</comment>
<dbReference type="RefSeq" id="WP_257616799.1">
    <property type="nucleotide sequence ID" value="NZ_JBPFJD010000001.1"/>
</dbReference>
<feature type="transmembrane region" description="Helical" evidence="2">
    <location>
        <begin position="387"/>
        <end position="407"/>
    </location>
</feature>
<name>A0A1V8PQK5_9BIFI</name>
<keyword evidence="2" id="KW-0812">Transmembrane</keyword>
<evidence type="ECO:0000313" key="4">
    <source>
        <dbReference type="Proteomes" id="UP000192666"/>
    </source>
</evidence>